<dbReference type="SUPFAM" id="SSF53098">
    <property type="entry name" value="Ribonuclease H-like"/>
    <property type="match status" value="1"/>
</dbReference>
<keyword evidence="5" id="KW-1185">Reference proteome</keyword>
<dbReference type="InterPro" id="IPR012337">
    <property type="entry name" value="RNaseH-like_sf"/>
</dbReference>
<keyword evidence="4" id="KW-0808">Transferase</keyword>
<evidence type="ECO:0000259" key="3">
    <source>
        <dbReference type="PROSITE" id="PS50879"/>
    </source>
</evidence>
<dbReference type="CDD" id="cd01650">
    <property type="entry name" value="RT_nLTR_like"/>
    <property type="match status" value="1"/>
</dbReference>
<reference evidence="4 5" key="1">
    <citation type="submission" date="2022-01" db="EMBL/GenBank/DDBJ databases">
        <title>A high-quality chromosome-level genome assembly of rohu carp, Labeo rohita.</title>
        <authorList>
            <person name="Arick M.A. II"/>
            <person name="Hsu C.-Y."/>
            <person name="Magbanua Z."/>
            <person name="Pechanova O."/>
            <person name="Grover C."/>
            <person name="Miller E."/>
            <person name="Thrash A."/>
            <person name="Ezzel L."/>
            <person name="Alam S."/>
            <person name="Benzie J."/>
            <person name="Hamilton M."/>
            <person name="Karsi A."/>
            <person name="Lawrence M.L."/>
            <person name="Peterson D.G."/>
        </authorList>
    </citation>
    <scope>NUCLEOTIDE SEQUENCE [LARGE SCALE GENOMIC DNA]</scope>
    <source>
        <strain evidence="5">BAU-BD-2019</strain>
        <tissue evidence="4">Blood</tissue>
    </source>
</reference>
<dbReference type="InterPro" id="IPR043502">
    <property type="entry name" value="DNA/RNA_pol_sf"/>
</dbReference>
<dbReference type="PANTHER" id="PTHR36688">
    <property type="entry name" value="ENDO/EXONUCLEASE/PHOSPHATASE DOMAIN-CONTAINING PROTEIN"/>
    <property type="match status" value="1"/>
</dbReference>
<dbReference type="Pfam" id="PF00075">
    <property type="entry name" value="RNase_H"/>
    <property type="match status" value="1"/>
</dbReference>
<dbReference type="SUPFAM" id="SSF56219">
    <property type="entry name" value="DNase I-like"/>
    <property type="match status" value="1"/>
</dbReference>
<dbReference type="Gene3D" id="3.60.10.10">
    <property type="entry name" value="Endonuclease/exonuclease/phosphatase"/>
    <property type="match status" value="1"/>
</dbReference>
<dbReference type="PANTHER" id="PTHR36688:SF2">
    <property type="entry name" value="ENDONUCLEASE_EXONUCLEASE_PHOSPHATASE DOMAIN-CONTAINING PROTEIN"/>
    <property type="match status" value="1"/>
</dbReference>
<feature type="signal peptide" evidence="1">
    <location>
        <begin position="1"/>
        <end position="20"/>
    </location>
</feature>
<organism evidence="4 5">
    <name type="scientific">Labeo rohita</name>
    <name type="common">Indian major carp</name>
    <name type="synonym">Cyprinus rohita</name>
    <dbReference type="NCBI Taxonomy" id="84645"/>
    <lineage>
        <taxon>Eukaryota</taxon>
        <taxon>Metazoa</taxon>
        <taxon>Chordata</taxon>
        <taxon>Craniata</taxon>
        <taxon>Vertebrata</taxon>
        <taxon>Euteleostomi</taxon>
        <taxon>Actinopterygii</taxon>
        <taxon>Neopterygii</taxon>
        <taxon>Teleostei</taxon>
        <taxon>Ostariophysi</taxon>
        <taxon>Cypriniformes</taxon>
        <taxon>Cyprinidae</taxon>
        <taxon>Labeoninae</taxon>
        <taxon>Labeonini</taxon>
        <taxon>Labeo</taxon>
    </lineage>
</organism>
<name>A0ABQ8MQL5_LABRO</name>
<keyword evidence="4" id="KW-0695">RNA-directed DNA polymerase</keyword>
<evidence type="ECO:0000259" key="2">
    <source>
        <dbReference type="PROSITE" id="PS50878"/>
    </source>
</evidence>
<evidence type="ECO:0000313" key="4">
    <source>
        <dbReference type="EMBL" id="KAI2665135.1"/>
    </source>
</evidence>
<comment type="caution">
    <text evidence="4">The sequence shown here is derived from an EMBL/GenBank/DDBJ whole genome shotgun (WGS) entry which is preliminary data.</text>
</comment>
<dbReference type="Pfam" id="PF14529">
    <property type="entry name" value="Exo_endo_phos_2"/>
    <property type="match status" value="1"/>
</dbReference>
<feature type="chain" id="PRO_5047284126" evidence="1">
    <location>
        <begin position="21"/>
        <end position="1260"/>
    </location>
</feature>
<feature type="domain" description="RNase H type-1" evidence="3">
    <location>
        <begin position="969"/>
        <end position="1102"/>
    </location>
</feature>
<evidence type="ECO:0000256" key="1">
    <source>
        <dbReference type="SAM" id="SignalP"/>
    </source>
</evidence>
<dbReference type="CDD" id="cd09276">
    <property type="entry name" value="Rnase_HI_RT_non_LTR"/>
    <property type="match status" value="1"/>
</dbReference>
<dbReference type="InterPro" id="IPR036397">
    <property type="entry name" value="RNaseH_sf"/>
</dbReference>
<dbReference type="GO" id="GO:0003964">
    <property type="term" value="F:RNA-directed DNA polymerase activity"/>
    <property type="evidence" value="ECO:0007669"/>
    <property type="project" value="UniProtKB-KW"/>
</dbReference>
<dbReference type="Proteomes" id="UP000830375">
    <property type="component" value="Unassembled WGS sequence"/>
</dbReference>
<feature type="domain" description="Reverse transcriptase" evidence="2">
    <location>
        <begin position="492"/>
        <end position="749"/>
    </location>
</feature>
<proteinExistence type="predicted"/>
<dbReference type="InterPro" id="IPR000477">
    <property type="entry name" value="RT_dom"/>
</dbReference>
<keyword evidence="4" id="KW-0548">Nucleotidyltransferase</keyword>
<evidence type="ECO:0000313" key="5">
    <source>
        <dbReference type="Proteomes" id="UP000830375"/>
    </source>
</evidence>
<protein>
    <submittedName>
        <fullName evidence="4">RNA-directed DNA polymerase from mobile element jockey</fullName>
    </submittedName>
</protein>
<dbReference type="EMBL" id="JACTAM010000005">
    <property type="protein sequence ID" value="KAI2665135.1"/>
    <property type="molecule type" value="Genomic_DNA"/>
</dbReference>
<sequence>MWRLLMVLLILQWNARSLIANGQEFKKVIEDKEYKPHIICIQETWLKPHLDFVIQGYTSIRRDRQTGNGGGVAIFIKNEVTYRVIELGDEHESIIVEVFLKEQSIKVINYYNPCNRLSMEVLEKVMGMGNQKVIWCGDFNAYNTLWGSNNTDHNGKVIEEMIDSKSLICMNDGRAIRIDVARGRCSSIDLTLVSEGLAGICMWDTWEDSTIGSDHYVISCKIGMDVNEITEDRIGRWKFKMANWEAFKYISKVKLQELTLNYETEDVDLYNEKLCEVLYNTAEEIIGKSKEIKRKKSVPWWTELCSKSILDRNKAFKRIRRTYIFDNFISYKKEQAKVRRVIRAAKKSYWRNYCDSIGEKVDFSEVWGMFRKMGGFKRNPGIPTLSSGEGIAVTNVEKAEMLAGVFVKVHSNDNITEEMKINREESKKEHPNIMMEKRPSNDHIDMDFTLQELKRAVGEAKQTSPGKDEICYTMIKNFSDFSLNCVLRLFNKVWSIGRLPSVWKHGIIIPVLKPAKNKHDATSYRPIALTSNLCKIMERMIVCRMNCILERKGIISRHQSGFRKGRSTIDAALCLETDIRKAQVNKEVVVGIFFDIEKAYDMIWKEGLLIKLEQIGIVGRMFNWIKDFLLNRTVQVRVGSSYSRVYKIDNGTPQGSVCSPILFNIMINDVFQNIKIDIGRSLYADDGAIWKRGRNVSHVTKIIQTAVNEVEKWANKWSFRLPVAKTQLVCFAKRNSIPEIKVKLYGQELEQVKVIKYLGIWMDSRLTFKTHIEKVLEKCKRSNNILRCLSGMEWGACRKSLQRIYCALIRSVIDYGYIIYGSASESWIKKVETVQAQSIICCGAFRSSPLSALQVEVGELPIRLRKLKLAMNYWVNIKGHTETHPVKEILKECWEYGNDGIRSFGWTANKDAMNLGITDIPVSPSVVIPNIPPWLLPMPQVDFHLQYKFKNEKIIHKDVVVQQYLDQAYSSMLHIFTDGSKDPASGHTAAAVYIQRYQVKIQKRITNYASVFTTELIAILLAIQWVEEVKPTRAVICSDSISSLNSLSGGTSTVRQELIYEILINLLRIQNTGIILRFIWVPAHVGVQGNETVDQLAKQAMKHTTIEVQIPLSKAEIKGIIKNQINKKWQEMWDRGIKGRHLYSIQKQVGKGRVCLNNRREDIIITRLRIGHSGLNHSLYIIGKHQTGLCIFCSEVETTEHVLLHCTAYNRERGELTKKLKDLSITNFSLINLLSCASEQSTVQKEILYYLKVTGLEGRI</sequence>
<dbReference type="Gene3D" id="3.30.420.10">
    <property type="entry name" value="Ribonuclease H-like superfamily/Ribonuclease H"/>
    <property type="match status" value="1"/>
</dbReference>
<dbReference type="InterPro" id="IPR052560">
    <property type="entry name" value="RdDP_mobile_element"/>
</dbReference>
<dbReference type="InterPro" id="IPR036691">
    <property type="entry name" value="Endo/exonu/phosph_ase_sf"/>
</dbReference>
<dbReference type="Pfam" id="PF00078">
    <property type="entry name" value="RVT_1"/>
    <property type="match status" value="1"/>
</dbReference>
<dbReference type="InterPro" id="IPR002156">
    <property type="entry name" value="RNaseH_domain"/>
</dbReference>
<dbReference type="PROSITE" id="PS50878">
    <property type="entry name" value="RT_POL"/>
    <property type="match status" value="1"/>
</dbReference>
<dbReference type="SUPFAM" id="SSF56672">
    <property type="entry name" value="DNA/RNA polymerases"/>
    <property type="match status" value="1"/>
</dbReference>
<dbReference type="InterPro" id="IPR005135">
    <property type="entry name" value="Endo/exonuclease/phosphatase"/>
</dbReference>
<gene>
    <name evidence="4" type="ORF">H4Q32_003497</name>
</gene>
<dbReference type="PROSITE" id="PS50879">
    <property type="entry name" value="RNASE_H_1"/>
    <property type="match status" value="1"/>
</dbReference>
<accession>A0ABQ8MQL5</accession>
<keyword evidence="1" id="KW-0732">Signal</keyword>